<name>A0A8X6JXS9_9ARAC</name>
<organism evidence="1 2">
    <name type="scientific">Trichonephila inaurata madagascariensis</name>
    <dbReference type="NCBI Taxonomy" id="2747483"/>
    <lineage>
        <taxon>Eukaryota</taxon>
        <taxon>Metazoa</taxon>
        <taxon>Ecdysozoa</taxon>
        <taxon>Arthropoda</taxon>
        <taxon>Chelicerata</taxon>
        <taxon>Arachnida</taxon>
        <taxon>Araneae</taxon>
        <taxon>Araneomorphae</taxon>
        <taxon>Entelegynae</taxon>
        <taxon>Araneoidea</taxon>
        <taxon>Nephilidae</taxon>
        <taxon>Trichonephila</taxon>
        <taxon>Trichonephila inaurata</taxon>
    </lineage>
</organism>
<proteinExistence type="predicted"/>
<dbReference type="EMBL" id="BMAV01025667">
    <property type="protein sequence ID" value="GFS43642.1"/>
    <property type="molecule type" value="Genomic_DNA"/>
</dbReference>
<dbReference type="Proteomes" id="UP000886998">
    <property type="component" value="Unassembled WGS sequence"/>
</dbReference>
<protein>
    <submittedName>
        <fullName evidence="1">Uncharacterized protein</fullName>
    </submittedName>
</protein>
<evidence type="ECO:0000313" key="1">
    <source>
        <dbReference type="EMBL" id="GFS43642.1"/>
    </source>
</evidence>
<comment type="caution">
    <text evidence="1">The sequence shown here is derived from an EMBL/GenBank/DDBJ whole genome shotgun (WGS) entry which is preliminary data.</text>
</comment>
<sequence length="103" mass="11738">MGLVFSERALSFLCRHLLRSSNISGCEAFLIGLKSSNGPHQLPSYPQSQNNFSYMKSYSSAIWLQFRHQNPKPHNLSHLKIIPTLPYPNLPVSALLQYIPNQR</sequence>
<keyword evidence="2" id="KW-1185">Reference proteome</keyword>
<dbReference type="AlphaFoldDB" id="A0A8X6JXS9"/>
<evidence type="ECO:0000313" key="2">
    <source>
        <dbReference type="Proteomes" id="UP000886998"/>
    </source>
</evidence>
<accession>A0A8X6JXS9</accession>
<reference evidence="1" key="1">
    <citation type="submission" date="2020-08" db="EMBL/GenBank/DDBJ databases">
        <title>Multicomponent nature underlies the extraordinary mechanical properties of spider dragline silk.</title>
        <authorList>
            <person name="Kono N."/>
            <person name="Nakamura H."/>
            <person name="Mori M."/>
            <person name="Yoshida Y."/>
            <person name="Ohtoshi R."/>
            <person name="Malay A.D."/>
            <person name="Moran D.A.P."/>
            <person name="Tomita M."/>
            <person name="Numata K."/>
            <person name="Arakawa K."/>
        </authorList>
    </citation>
    <scope>NUCLEOTIDE SEQUENCE</scope>
</reference>
<gene>
    <name evidence="1" type="ORF">TNIN_342051</name>
</gene>